<dbReference type="SUPFAM" id="SSF47473">
    <property type="entry name" value="EF-hand"/>
    <property type="match status" value="1"/>
</dbReference>
<comment type="caution">
    <text evidence="2">The sequence shown here is derived from an EMBL/GenBank/DDBJ whole genome shotgun (WGS) entry which is preliminary data.</text>
</comment>
<dbReference type="PROSITE" id="PS50222">
    <property type="entry name" value="EF_HAND_2"/>
    <property type="match status" value="1"/>
</dbReference>
<dbReference type="GO" id="GO:0005509">
    <property type="term" value="F:calcium ion binding"/>
    <property type="evidence" value="ECO:0007669"/>
    <property type="project" value="InterPro"/>
</dbReference>
<dbReference type="Gene3D" id="3.40.50.850">
    <property type="entry name" value="Isochorismatase-like"/>
    <property type="match status" value="1"/>
</dbReference>
<reference evidence="2 3" key="1">
    <citation type="submission" date="2020-08" db="EMBL/GenBank/DDBJ databases">
        <title>Bridging the membrane lipid divide: bacteria of the FCB group superphylum have the potential to synthesize archaeal ether lipids.</title>
        <authorList>
            <person name="Villanueva L."/>
            <person name="Von Meijenfeldt F.A.B."/>
            <person name="Westbye A.B."/>
            <person name="Yadav S."/>
            <person name="Hopmans E.C."/>
            <person name="Dutilh B.E."/>
            <person name="Sinninghe Damste J.S."/>
        </authorList>
    </citation>
    <scope>NUCLEOTIDE SEQUENCE [LARGE SCALE GENOMIC DNA]</scope>
    <source>
        <strain evidence="2">NIOZ-UU17</strain>
    </source>
</reference>
<dbReference type="InterPro" id="IPR011992">
    <property type="entry name" value="EF-hand-dom_pair"/>
</dbReference>
<dbReference type="InterPro" id="IPR018247">
    <property type="entry name" value="EF_Hand_1_Ca_BS"/>
</dbReference>
<evidence type="ECO:0000313" key="3">
    <source>
        <dbReference type="Proteomes" id="UP000605201"/>
    </source>
</evidence>
<dbReference type="PROSITE" id="PS00018">
    <property type="entry name" value="EF_HAND_1"/>
    <property type="match status" value="1"/>
</dbReference>
<sequence>MILSELFNSLDLNQDGELSRSELHESAQRMGWHWKEAPVLAVLDLFSVLKPISRNNFIAYMTQISEDPHGPYGKVLLNSPLFLSSITSKRPVIPKLKLANVHKMGENRNGLKSNDNTSNNIISLLKHIANLDVGNNYRKFLENMGINELEVPTDAAALLVIDPQRSFTKGAWMKSMGRKAELEVKPLQLAFQKCAQFLNDNCRCIETMFTRCPFPPCSYDWDDAFAGIINTKQLYFIKPGNSVLYPPTNGFREWVDRLISDGKKILVIAGCTLNSCVRISAIETQQYFKDQGLQIVVDLSLAGARTSSFRPSSLYGGLSAVESAVKKMVGAGVRVTRYVRWI</sequence>
<feature type="domain" description="EF-hand" evidence="1">
    <location>
        <begin position="1"/>
        <end position="33"/>
    </location>
</feature>
<name>A0A8J6TKJ4_9BACT</name>
<dbReference type="AlphaFoldDB" id="A0A8J6TKJ4"/>
<dbReference type="Proteomes" id="UP000605201">
    <property type="component" value="Unassembled WGS sequence"/>
</dbReference>
<evidence type="ECO:0000259" key="1">
    <source>
        <dbReference type="PROSITE" id="PS50222"/>
    </source>
</evidence>
<dbReference type="SUPFAM" id="SSF52499">
    <property type="entry name" value="Isochorismatase-like hydrolases"/>
    <property type="match status" value="1"/>
</dbReference>
<dbReference type="EMBL" id="JACNIG010000039">
    <property type="protein sequence ID" value="MBC8430416.1"/>
    <property type="molecule type" value="Genomic_DNA"/>
</dbReference>
<accession>A0A8J6TKJ4</accession>
<dbReference type="InterPro" id="IPR036380">
    <property type="entry name" value="Isochorismatase-like_sf"/>
</dbReference>
<gene>
    <name evidence="2" type="ORF">H8D96_00710</name>
</gene>
<organism evidence="2 3">
    <name type="scientific">Candidatus Desulfatibia vada</name>
    <dbReference type="NCBI Taxonomy" id="2841696"/>
    <lineage>
        <taxon>Bacteria</taxon>
        <taxon>Pseudomonadati</taxon>
        <taxon>Thermodesulfobacteriota</taxon>
        <taxon>Desulfobacteria</taxon>
        <taxon>Desulfobacterales</taxon>
        <taxon>Desulfobacterales incertae sedis</taxon>
        <taxon>Candidatus Desulfatibia</taxon>
    </lineage>
</organism>
<protein>
    <recommendedName>
        <fullName evidence="1">EF-hand domain-containing protein</fullName>
    </recommendedName>
</protein>
<dbReference type="InterPro" id="IPR002048">
    <property type="entry name" value="EF_hand_dom"/>
</dbReference>
<proteinExistence type="predicted"/>
<evidence type="ECO:0000313" key="2">
    <source>
        <dbReference type="EMBL" id="MBC8430416.1"/>
    </source>
</evidence>